<accession>A0A518BEZ9</accession>
<sequence length="134" mass="15281">MAPTGLRNGELSRLVADNHDERRCVVRLVNAKKNWVTEEKWCPESAREVLIRFKARAQADGHLIPGRSHKSKMNHISSTLCPWQRYLNEPRLHARALRPSSTSRPLGAGRNGPLEHSTLDTDTEATRAPRMRFH</sequence>
<evidence type="ECO:0000256" key="1">
    <source>
        <dbReference type="SAM" id="MobiDB-lite"/>
    </source>
</evidence>
<dbReference type="EMBL" id="CP036287">
    <property type="protein sequence ID" value="QDU65559.1"/>
    <property type="molecule type" value="Genomic_DNA"/>
</dbReference>
<dbReference type="InterPro" id="IPR011010">
    <property type="entry name" value="DNA_brk_join_enz"/>
</dbReference>
<dbReference type="KEGG" id="pbap:Pla133_06240"/>
<evidence type="ECO:0000313" key="3">
    <source>
        <dbReference type="Proteomes" id="UP000316921"/>
    </source>
</evidence>
<keyword evidence="3" id="KW-1185">Reference proteome</keyword>
<dbReference type="SUPFAM" id="SSF56349">
    <property type="entry name" value="DNA breaking-rejoining enzymes"/>
    <property type="match status" value="1"/>
</dbReference>
<gene>
    <name evidence="2" type="ORF">Pla133_06240</name>
</gene>
<reference evidence="2 3" key="1">
    <citation type="submission" date="2019-02" db="EMBL/GenBank/DDBJ databases">
        <title>Deep-cultivation of Planctomycetes and their phenomic and genomic characterization uncovers novel biology.</title>
        <authorList>
            <person name="Wiegand S."/>
            <person name="Jogler M."/>
            <person name="Boedeker C."/>
            <person name="Pinto D."/>
            <person name="Vollmers J."/>
            <person name="Rivas-Marin E."/>
            <person name="Kohn T."/>
            <person name="Peeters S.H."/>
            <person name="Heuer A."/>
            <person name="Rast P."/>
            <person name="Oberbeckmann S."/>
            <person name="Bunk B."/>
            <person name="Jeske O."/>
            <person name="Meyerdierks A."/>
            <person name="Storesund J.E."/>
            <person name="Kallscheuer N."/>
            <person name="Luecker S."/>
            <person name="Lage O.M."/>
            <person name="Pohl T."/>
            <person name="Merkel B.J."/>
            <person name="Hornburger P."/>
            <person name="Mueller R.-W."/>
            <person name="Bruemmer F."/>
            <person name="Labrenz M."/>
            <person name="Spormann A.M."/>
            <person name="Op den Camp H."/>
            <person name="Overmann J."/>
            <person name="Amann R."/>
            <person name="Jetten M.S.M."/>
            <person name="Mascher T."/>
            <person name="Medema M.H."/>
            <person name="Devos D.P."/>
            <person name="Kaster A.-K."/>
            <person name="Ovreas L."/>
            <person name="Rohde M."/>
            <person name="Galperin M.Y."/>
            <person name="Jogler C."/>
        </authorList>
    </citation>
    <scope>NUCLEOTIDE SEQUENCE [LARGE SCALE GENOMIC DNA]</scope>
    <source>
        <strain evidence="2 3">Pla133</strain>
    </source>
</reference>
<evidence type="ECO:0008006" key="4">
    <source>
        <dbReference type="Google" id="ProtNLM"/>
    </source>
</evidence>
<dbReference type="AlphaFoldDB" id="A0A518BEZ9"/>
<evidence type="ECO:0000313" key="2">
    <source>
        <dbReference type="EMBL" id="QDU65559.1"/>
    </source>
</evidence>
<organism evidence="2 3">
    <name type="scientific">Engelhardtia mirabilis</name>
    <dbReference type="NCBI Taxonomy" id="2528011"/>
    <lineage>
        <taxon>Bacteria</taxon>
        <taxon>Pseudomonadati</taxon>
        <taxon>Planctomycetota</taxon>
        <taxon>Planctomycetia</taxon>
        <taxon>Planctomycetia incertae sedis</taxon>
        <taxon>Engelhardtia</taxon>
    </lineage>
</organism>
<protein>
    <recommendedName>
        <fullName evidence="4">Phage integrase family protein</fullName>
    </recommendedName>
</protein>
<name>A0A518BEZ9_9BACT</name>
<dbReference type="GO" id="GO:0003677">
    <property type="term" value="F:DNA binding"/>
    <property type="evidence" value="ECO:0007669"/>
    <property type="project" value="InterPro"/>
</dbReference>
<proteinExistence type="predicted"/>
<feature type="region of interest" description="Disordered" evidence="1">
    <location>
        <begin position="94"/>
        <end position="134"/>
    </location>
</feature>
<dbReference type="Proteomes" id="UP000316921">
    <property type="component" value="Chromosome"/>
</dbReference>